<evidence type="ECO:0000313" key="1">
    <source>
        <dbReference type="EMBL" id="PIW97065.1"/>
    </source>
</evidence>
<dbReference type="Proteomes" id="UP000230837">
    <property type="component" value="Unassembled WGS sequence"/>
</dbReference>
<sequence length="153" mass="17698">MNMTTKNDIFTRYLKEYLKASNERKSEILNHITDVTGMHRKACIRRFGVLQRKDPSSRETRGRPTYYTKDVDAALFAIWEAANELCGELLHPLINEYVTILRRDGMWIHSDEATGKLLSMSERTVRRRCRKFKVKYSIGKGISGTKPSALKSL</sequence>
<reference evidence="2" key="1">
    <citation type="submission" date="2017-09" db="EMBL/GenBank/DDBJ databases">
        <title>Depth-based differentiation of microbial function through sediment-hosted aquifers and enrichment of novel symbionts in the deep terrestrial subsurface.</title>
        <authorList>
            <person name="Probst A.J."/>
            <person name="Ladd B."/>
            <person name="Jarett J.K."/>
            <person name="Geller-Mcgrath D.E."/>
            <person name="Sieber C.M.K."/>
            <person name="Emerson J.B."/>
            <person name="Anantharaman K."/>
            <person name="Thomas B.C."/>
            <person name="Malmstrom R."/>
            <person name="Stieglmeier M."/>
            <person name="Klingl A."/>
            <person name="Woyke T."/>
            <person name="Ryan C.M."/>
            <person name="Banfield J.F."/>
        </authorList>
    </citation>
    <scope>NUCLEOTIDE SEQUENCE [LARGE SCALE GENOMIC DNA]</scope>
</reference>
<comment type="caution">
    <text evidence="1">The sequence shown here is derived from an EMBL/GenBank/DDBJ whole genome shotgun (WGS) entry which is preliminary data.</text>
</comment>
<feature type="non-terminal residue" evidence="1">
    <location>
        <position position="153"/>
    </location>
</feature>
<name>A0A2M7IP72_9BACT</name>
<organism evidence="1 2">
    <name type="scientific">Candidatus Kaiserbacteria bacterium CG_4_8_14_3_um_filter_38_9</name>
    <dbReference type="NCBI Taxonomy" id="1974599"/>
    <lineage>
        <taxon>Bacteria</taxon>
        <taxon>Candidatus Kaiseribacteriota</taxon>
    </lineage>
</organism>
<gene>
    <name evidence="1" type="ORF">COZ82_01585</name>
</gene>
<proteinExistence type="predicted"/>
<evidence type="ECO:0000313" key="2">
    <source>
        <dbReference type="Proteomes" id="UP000230837"/>
    </source>
</evidence>
<protein>
    <submittedName>
        <fullName evidence="1">Uncharacterized protein</fullName>
    </submittedName>
</protein>
<dbReference type="AlphaFoldDB" id="A0A2M7IP72"/>
<dbReference type="EMBL" id="PFHR01000087">
    <property type="protein sequence ID" value="PIW97065.1"/>
    <property type="molecule type" value="Genomic_DNA"/>
</dbReference>
<accession>A0A2M7IP72</accession>